<dbReference type="SUPFAM" id="SSF52540">
    <property type="entry name" value="P-loop containing nucleoside triphosphate hydrolases"/>
    <property type="match status" value="1"/>
</dbReference>
<dbReference type="InterPro" id="IPR058031">
    <property type="entry name" value="AAA_lid_NorR"/>
</dbReference>
<proteinExistence type="predicted"/>
<keyword evidence="1" id="KW-0547">Nucleotide-binding</keyword>
<dbReference type="Gene3D" id="1.10.8.60">
    <property type="match status" value="1"/>
</dbReference>
<feature type="domain" description="Response regulatory" evidence="9">
    <location>
        <begin position="9"/>
        <end position="122"/>
    </location>
</feature>
<comment type="caution">
    <text evidence="10">The sequence shown here is derived from an EMBL/GenBank/DDBJ whole genome shotgun (WGS) entry which is preliminary data.</text>
</comment>
<sequence>MHSMHELPGLLIVDDERNAREGLRRAFSEEFETYTAEGVAAAKSVLEDEVIDVVLLDLRLGKESGLDLLEFCRSLPTSPVCVIMTAYGSVDNAVEAIKRGAYDYVTKPLDLGKLEIVLRRAVRSRQVETENQNLREQLGWKFGLDRIIAKSAAMIPIVEKIRQVAGSRATVLLEGESGTGKELAAHALHLLSPRHGFPFVAVHCAALSPQLLESELFGHERGAFTGALEKRIGRFEEAQRGTIFLDEIGEIDATTQVKLLRVLGERTIQRVGSNKGIPIDVRVIAATNRNLEEMVADGTFREDLFFRLNVVRIVLPPLRERKEDLPLLFQAFISEFARENGKRVSGLTKEAEKLLCQYDWPGNVRELRMALEHGVVMAQGLLITPEDLPERIRVPSILRSARDIPALSMTLREAEKQWILRALQACGGNRSEAARKLGISRKTLLRKIADLPLEDQAL</sequence>
<dbReference type="Gene3D" id="3.40.50.300">
    <property type="entry name" value="P-loop containing nucleotide triphosphate hydrolases"/>
    <property type="match status" value="1"/>
</dbReference>
<evidence type="ECO:0000259" key="8">
    <source>
        <dbReference type="PROSITE" id="PS50045"/>
    </source>
</evidence>
<keyword evidence="11" id="KW-1185">Reference proteome</keyword>
<evidence type="ECO:0000256" key="5">
    <source>
        <dbReference type="ARBA" id="ARBA00023159"/>
    </source>
</evidence>
<dbReference type="GO" id="GO:0005524">
    <property type="term" value="F:ATP binding"/>
    <property type="evidence" value="ECO:0007669"/>
    <property type="project" value="UniProtKB-KW"/>
</dbReference>
<keyword evidence="2" id="KW-0067">ATP-binding</keyword>
<dbReference type="SMART" id="SM00382">
    <property type="entry name" value="AAA"/>
    <property type="match status" value="1"/>
</dbReference>
<dbReference type="InterPro" id="IPR027417">
    <property type="entry name" value="P-loop_NTPase"/>
</dbReference>
<dbReference type="CDD" id="cd00009">
    <property type="entry name" value="AAA"/>
    <property type="match status" value="1"/>
</dbReference>
<keyword evidence="4" id="KW-0238">DNA-binding</keyword>
<dbReference type="EMBL" id="CABFUZ020000090">
    <property type="protein sequence ID" value="VVM05508.1"/>
    <property type="molecule type" value="Genomic_DNA"/>
</dbReference>
<keyword evidence="3" id="KW-0805">Transcription regulation</keyword>
<dbReference type="PRINTS" id="PR01590">
    <property type="entry name" value="HTHFIS"/>
</dbReference>
<dbReference type="InterPro" id="IPR002197">
    <property type="entry name" value="HTH_Fis"/>
</dbReference>
<dbReference type="PROSITE" id="PS50045">
    <property type="entry name" value="SIGMA54_INTERACT_4"/>
    <property type="match status" value="1"/>
</dbReference>
<evidence type="ECO:0000256" key="1">
    <source>
        <dbReference type="ARBA" id="ARBA00022741"/>
    </source>
</evidence>
<evidence type="ECO:0000313" key="11">
    <source>
        <dbReference type="Proteomes" id="UP000381693"/>
    </source>
</evidence>
<dbReference type="PROSITE" id="PS50110">
    <property type="entry name" value="RESPONSE_REGULATORY"/>
    <property type="match status" value="1"/>
</dbReference>
<dbReference type="Pfam" id="PF25601">
    <property type="entry name" value="AAA_lid_14"/>
    <property type="match status" value="1"/>
</dbReference>
<dbReference type="PANTHER" id="PTHR32071:SF117">
    <property type="entry name" value="PTS-DEPENDENT DIHYDROXYACETONE KINASE OPERON REGULATORY PROTEIN-RELATED"/>
    <property type="match status" value="1"/>
</dbReference>
<evidence type="ECO:0000256" key="6">
    <source>
        <dbReference type="ARBA" id="ARBA00023163"/>
    </source>
</evidence>
<name>A0A5E6M990_9BACT</name>
<dbReference type="Pfam" id="PF02954">
    <property type="entry name" value="HTH_8"/>
    <property type="match status" value="1"/>
</dbReference>
<dbReference type="InterPro" id="IPR009057">
    <property type="entry name" value="Homeodomain-like_sf"/>
</dbReference>
<dbReference type="FunFam" id="1.10.8.60:FF:000014">
    <property type="entry name" value="DNA-binding transcriptional regulator NtrC"/>
    <property type="match status" value="1"/>
</dbReference>
<dbReference type="Proteomes" id="UP000381693">
    <property type="component" value="Unassembled WGS sequence"/>
</dbReference>
<dbReference type="InterPro" id="IPR001789">
    <property type="entry name" value="Sig_transdc_resp-reg_receiver"/>
</dbReference>
<dbReference type="SUPFAM" id="SSF52172">
    <property type="entry name" value="CheY-like"/>
    <property type="match status" value="1"/>
</dbReference>
<organism evidence="10 11">
    <name type="scientific">Methylacidimicrobium cyclopophantes</name>
    <dbReference type="NCBI Taxonomy" id="1041766"/>
    <lineage>
        <taxon>Bacteria</taxon>
        <taxon>Pseudomonadati</taxon>
        <taxon>Verrucomicrobiota</taxon>
        <taxon>Methylacidimicrobium</taxon>
    </lineage>
</organism>
<dbReference type="Pfam" id="PF00158">
    <property type="entry name" value="Sigma54_activat"/>
    <property type="match status" value="1"/>
</dbReference>
<keyword evidence="7" id="KW-0597">Phosphoprotein</keyword>
<dbReference type="GO" id="GO:0006355">
    <property type="term" value="P:regulation of DNA-templated transcription"/>
    <property type="evidence" value="ECO:0007669"/>
    <property type="project" value="InterPro"/>
</dbReference>
<evidence type="ECO:0000256" key="3">
    <source>
        <dbReference type="ARBA" id="ARBA00023015"/>
    </source>
</evidence>
<feature type="domain" description="Sigma-54 factor interaction" evidence="8">
    <location>
        <begin position="147"/>
        <end position="376"/>
    </location>
</feature>
<dbReference type="Pfam" id="PF00072">
    <property type="entry name" value="Response_reg"/>
    <property type="match status" value="1"/>
</dbReference>
<evidence type="ECO:0000256" key="2">
    <source>
        <dbReference type="ARBA" id="ARBA00022840"/>
    </source>
</evidence>
<feature type="modified residue" description="4-aspartylphosphate" evidence="7">
    <location>
        <position position="57"/>
    </location>
</feature>
<gene>
    <name evidence="10" type="primary">zraR</name>
    <name evidence="10" type="ORF">MAMC_00630</name>
</gene>
<accession>A0A5E6M990</accession>
<evidence type="ECO:0000313" key="10">
    <source>
        <dbReference type="EMBL" id="VVM05508.1"/>
    </source>
</evidence>
<dbReference type="InterPro" id="IPR003593">
    <property type="entry name" value="AAA+_ATPase"/>
</dbReference>
<dbReference type="GO" id="GO:0043565">
    <property type="term" value="F:sequence-specific DNA binding"/>
    <property type="evidence" value="ECO:0007669"/>
    <property type="project" value="InterPro"/>
</dbReference>
<evidence type="ECO:0000256" key="7">
    <source>
        <dbReference type="PROSITE-ProRule" id="PRU00169"/>
    </source>
</evidence>
<reference evidence="10" key="1">
    <citation type="submission" date="2019-09" db="EMBL/GenBank/DDBJ databases">
        <authorList>
            <person name="Cremers G."/>
        </authorList>
    </citation>
    <scope>NUCLEOTIDE SEQUENCE [LARGE SCALE GENOMIC DNA]</scope>
    <source>
        <strain evidence="10">3B</strain>
    </source>
</reference>
<dbReference type="GO" id="GO:0000160">
    <property type="term" value="P:phosphorelay signal transduction system"/>
    <property type="evidence" value="ECO:0007669"/>
    <property type="project" value="InterPro"/>
</dbReference>
<dbReference type="SMART" id="SM00448">
    <property type="entry name" value="REC"/>
    <property type="match status" value="1"/>
</dbReference>
<dbReference type="FunFam" id="3.40.50.300:FF:000006">
    <property type="entry name" value="DNA-binding transcriptional regulator NtrC"/>
    <property type="match status" value="1"/>
</dbReference>
<keyword evidence="6" id="KW-0804">Transcription</keyword>
<dbReference type="Gene3D" id="1.10.10.60">
    <property type="entry name" value="Homeodomain-like"/>
    <property type="match status" value="1"/>
</dbReference>
<dbReference type="Gene3D" id="3.40.50.2300">
    <property type="match status" value="1"/>
</dbReference>
<dbReference type="InterPro" id="IPR002078">
    <property type="entry name" value="Sigma_54_int"/>
</dbReference>
<keyword evidence="5" id="KW-0010">Activator</keyword>
<evidence type="ECO:0000256" key="4">
    <source>
        <dbReference type="ARBA" id="ARBA00023125"/>
    </source>
</evidence>
<evidence type="ECO:0000259" key="9">
    <source>
        <dbReference type="PROSITE" id="PS50110"/>
    </source>
</evidence>
<dbReference type="InterPro" id="IPR011006">
    <property type="entry name" value="CheY-like_superfamily"/>
</dbReference>
<dbReference type="SUPFAM" id="SSF46689">
    <property type="entry name" value="Homeodomain-like"/>
    <property type="match status" value="1"/>
</dbReference>
<protein>
    <submittedName>
        <fullName evidence="10">Transcriptional regulatory protein ZraR</fullName>
    </submittedName>
</protein>
<dbReference type="AlphaFoldDB" id="A0A5E6M990"/>
<dbReference type="PANTHER" id="PTHR32071">
    <property type="entry name" value="TRANSCRIPTIONAL REGULATORY PROTEIN"/>
    <property type="match status" value="1"/>
</dbReference>